<organism evidence="9 10">
    <name type="scientific">Aspergillus uvarum CBS 121591</name>
    <dbReference type="NCBI Taxonomy" id="1448315"/>
    <lineage>
        <taxon>Eukaryota</taxon>
        <taxon>Fungi</taxon>
        <taxon>Dikarya</taxon>
        <taxon>Ascomycota</taxon>
        <taxon>Pezizomycotina</taxon>
        <taxon>Eurotiomycetes</taxon>
        <taxon>Eurotiomycetidae</taxon>
        <taxon>Eurotiales</taxon>
        <taxon>Aspergillaceae</taxon>
        <taxon>Aspergillus</taxon>
        <taxon>Aspergillus subgen. Circumdati</taxon>
    </lineage>
</organism>
<evidence type="ECO:0000256" key="4">
    <source>
        <dbReference type="ARBA" id="ARBA00022692"/>
    </source>
</evidence>
<feature type="non-terminal residue" evidence="9">
    <location>
        <position position="407"/>
    </location>
</feature>
<dbReference type="VEuPathDB" id="FungiDB:BO82DRAFT_247901"/>
<evidence type="ECO:0000256" key="7">
    <source>
        <dbReference type="SAM" id="Phobius"/>
    </source>
</evidence>
<evidence type="ECO:0000256" key="6">
    <source>
        <dbReference type="ARBA" id="ARBA00023136"/>
    </source>
</evidence>
<feature type="transmembrane region" description="Helical" evidence="7">
    <location>
        <begin position="350"/>
        <end position="370"/>
    </location>
</feature>
<evidence type="ECO:0000256" key="2">
    <source>
        <dbReference type="ARBA" id="ARBA00006829"/>
    </source>
</evidence>
<dbReference type="STRING" id="1448315.A0A319BT36"/>
<keyword evidence="10" id="KW-1185">Reference proteome</keyword>
<feature type="transmembrane region" description="Helical" evidence="7">
    <location>
        <begin position="48"/>
        <end position="70"/>
    </location>
</feature>
<feature type="domain" description="Major facilitator superfamily (MFS) profile" evidence="8">
    <location>
        <begin position="5"/>
        <end position="407"/>
    </location>
</feature>
<dbReference type="PROSITE" id="PS50850">
    <property type="entry name" value="MFS"/>
    <property type="match status" value="1"/>
</dbReference>
<dbReference type="PANTHER" id="PTHR23506:SF23">
    <property type="entry name" value="GH10249P"/>
    <property type="match status" value="1"/>
</dbReference>
<feature type="transmembrane region" description="Helical" evidence="7">
    <location>
        <begin position="82"/>
        <end position="103"/>
    </location>
</feature>
<dbReference type="AlphaFoldDB" id="A0A319BT36"/>
<evidence type="ECO:0000259" key="8">
    <source>
        <dbReference type="PROSITE" id="PS50850"/>
    </source>
</evidence>
<dbReference type="GO" id="GO:0022857">
    <property type="term" value="F:transmembrane transporter activity"/>
    <property type="evidence" value="ECO:0007669"/>
    <property type="project" value="InterPro"/>
</dbReference>
<dbReference type="GeneID" id="37133587"/>
<dbReference type="Gene3D" id="1.20.1250.20">
    <property type="entry name" value="MFS general substrate transporter like domains"/>
    <property type="match status" value="1"/>
</dbReference>
<dbReference type="SUPFAM" id="SSF103473">
    <property type="entry name" value="MFS general substrate transporter"/>
    <property type="match status" value="1"/>
</dbReference>
<name>A0A319BT36_9EURO</name>
<comment type="similarity">
    <text evidence="2">Belongs to the major facilitator superfamily. Vesicular transporter family.</text>
</comment>
<sequence>WRSSIWFTVLACGFTLFTDTFLYSMAVPILPFALTQKIHIPEQNVQTWISILLAVHGAGIAVVSPICAWWADNSATRKLPYLFGLLGLSSATVLLALSSSITMLVLGRLLQGLSGAVAWTLPLAIVTDRVTVDQVGPYLGYMTIGRSIGMSTGPLVGSLVFSYGGYLQAYIPAFVVLGVDMILRLTLTTRSQQVAHSQVCQARASQTLNLLTSRRMWAAIWGSFQSAFICGALDSVLPLFVLHTYGWSSMQAGGSFVALMGPSMISPMIGKLVPRLGVRVSAVWGYLGSAVTLGCLALVRKDTVAHKTSFVIVLILCGCSMVFFEIAAWIDAVTAAQTKAENQPHYIYPGGAIAQVYGLTNVLFALGFVAGPLGAGLMYRQCGWTATVLLLASITFTSAIPTILWLE</sequence>
<evidence type="ECO:0000256" key="1">
    <source>
        <dbReference type="ARBA" id="ARBA00004141"/>
    </source>
</evidence>
<comment type="subcellular location">
    <subcellularLocation>
        <location evidence="1">Membrane</location>
        <topology evidence="1">Multi-pass membrane protein</topology>
    </subcellularLocation>
</comment>
<accession>A0A319BT36</accession>
<feature type="transmembrane region" description="Helical" evidence="7">
    <location>
        <begin position="276"/>
        <end position="299"/>
    </location>
</feature>
<dbReference type="PRINTS" id="PR01035">
    <property type="entry name" value="TCRTETA"/>
</dbReference>
<dbReference type="CDD" id="cd17325">
    <property type="entry name" value="MFS_MdtG_SLC18_like"/>
    <property type="match status" value="1"/>
</dbReference>
<keyword evidence="6 7" id="KW-0472">Membrane</keyword>
<dbReference type="OrthoDB" id="5086884at2759"/>
<feature type="transmembrane region" description="Helical" evidence="7">
    <location>
        <begin position="311"/>
        <end position="330"/>
    </location>
</feature>
<keyword evidence="5 7" id="KW-1133">Transmembrane helix</keyword>
<evidence type="ECO:0000256" key="3">
    <source>
        <dbReference type="ARBA" id="ARBA00022448"/>
    </source>
</evidence>
<evidence type="ECO:0000313" key="10">
    <source>
        <dbReference type="Proteomes" id="UP000248340"/>
    </source>
</evidence>
<feature type="transmembrane region" description="Helical" evidence="7">
    <location>
        <begin position="218"/>
        <end position="241"/>
    </location>
</feature>
<dbReference type="Proteomes" id="UP000248340">
    <property type="component" value="Unassembled WGS sequence"/>
</dbReference>
<proteinExistence type="inferred from homology"/>
<dbReference type="GO" id="GO:0016020">
    <property type="term" value="C:membrane"/>
    <property type="evidence" value="ECO:0007669"/>
    <property type="project" value="UniProtKB-SubCell"/>
</dbReference>
<dbReference type="InterPro" id="IPR020846">
    <property type="entry name" value="MFS_dom"/>
</dbReference>
<dbReference type="InterPro" id="IPR050930">
    <property type="entry name" value="MFS_Vesicular_Transporter"/>
</dbReference>
<protein>
    <submittedName>
        <fullName evidence="9">Putative MFS multidrug transporter</fullName>
    </submittedName>
</protein>
<evidence type="ECO:0000313" key="9">
    <source>
        <dbReference type="EMBL" id="PYH75631.1"/>
    </source>
</evidence>
<gene>
    <name evidence="9" type="ORF">BO82DRAFT_247901</name>
</gene>
<keyword evidence="4 7" id="KW-0812">Transmembrane</keyword>
<keyword evidence="3" id="KW-0813">Transport</keyword>
<dbReference type="InterPro" id="IPR036259">
    <property type="entry name" value="MFS_trans_sf"/>
</dbReference>
<dbReference type="Pfam" id="PF07690">
    <property type="entry name" value="MFS_1"/>
    <property type="match status" value="1"/>
</dbReference>
<dbReference type="InterPro" id="IPR011701">
    <property type="entry name" value="MFS"/>
</dbReference>
<dbReference type="PANTHER" id="PTHR23506">
    <property type="entry name" value="GH10249P"/>
    <property type="match status" value="1"/>
</dbReference>
<dbReference type="EMBL" id="KZ821783">
    <property type="protein sequence ID" value="PYH75631.1"/>
    <property type="molecule type" value="Genomic_DNA"/>
</dbReference>
<dbReference type="RefSeq" id="XP_025485831.1">
    <property type="nucleotide sequence ID" value="XM_025630846.1"/>
</dbReference>
<reference evidence="9 10" key="1">
    <citation type="submission" date="2016-12" db="EMBL/GenBank/DDBJ databases">
        <title>The genomes of Aspergillus section Nigri reveals drivers in fungal speciation.</title>
        <authorList>
            <consortium name="DOE Joint Genome Institute"/>
            <person name="Vesth T.C."/>
            <person name="Nybo J."/>
            <person name="Theobald S."/>
            <person name="Brandl J."/>
            <person name="Frisvad J.C."/>
            <person name="Nielsen K.F."/>
            <person name="Lyhne E.K."/>
            <person name="Kogle M.E."/>
            <person name="Kuo A."/>
            <person name="Riley R."/>
            <person name="Clum A."/>
            <person name="Nolan M."/>
            <person name="Lipzen A."/>
            <person name="Salamov A."/>
            <person name="Henrissat B."/>
            <person name="Wiebenga A."/>
            <person name="De Vries R.P."/>
            <person name="Grigoriev I.V."/>
            <person name="Mortensen U.H."/>
            <person name="Andersen M.R."/>
            <person name="Baker S.E."/>
        </authorList>
    </citation>
    <scope>NUCLEOTIDE SEQUENCE [LARGE SCALE GENOMIC DNA]</scope>
    <source>
        <strain evidence="9 10">CBS 121591</strain>
    </source>
</reference>
<dbReference type="InterPro" id="IPR001958">
    <property type="entry name" value="Tet-R_TetA/multi-R_MdtG-like"/>
</dbReference>
<feature type="transmembrane region" description="Helical" evidence="7">
    <location>
        <begin position="382"/>
        <end position="406"/>
    </location>
</feature>
<evidence type="ECO:0000256" key="5">
    <source>
        <dbReference type="ARBA" id="ARBA00022989"/>
    </source>
</evidence>
<feature type="non-terminal residue" evidence="9">
    <location>
        <position position="1"/>
    </location>
</feature>